<reference evidence="2" key="1">
    <citation type="journal article" date="2019" name="Int. J. Syst. Evol. Microbiol.">
        <title>The Global Catalogue of Microorganisms (GCM) 10K type strain sequencing project: providing services to taxonomists for standard genome sequencing and annotation.</title>
        <authorList>
            <consortium name="The Broad Institute Genomics Platform"/>
            <consortium name="The Broad Institute Genome Sequencing Center for Infectious Disease"/>
            <person name="Wu L."/>
            <person name="Ma J."/>
        </authorList>
    </citation>
    <scope>NUCLEOTIDE SEQUENCE [LARGE SCALE GENOMIC DNA]</scope>
    <source>
        <strain evidence="2">JCM 16702</strain>
    </source>
</reference>
<protein>
    <recommendedName>
        <fullName evidence="3">OsmC family peroxiredoxin</fullName>
    </recommendedName>
</protein>
<dbReference type="Proteomes" id="UP001500683">
    <property type="component" value="Unassembled WGS sequence"/>
</dbReference>
<comment type="caution">
    <text evidence="1">The sequence shown here is derived from an EMBL/GenBank/DDBJ whole genome shotgun (WGS) entry which is preliminary data.</text>
</comment>
<dbReference type="Gene3D" id="3.30.300.20">
    <property type="match status" value="1"/>
</dbReference>
<dbReference type="InterPro" id="IPR036102">
    <property type="entry name" value="OsmC/Ohrsf"/>
</dbReference>
<dbReference type="RefSeq" id="WP_344956911.1">
    <property type="nucleotide sequence ID" value="NZ_BAAAZG010000058.1"/>
</dbReference>
<proteinExistence type="predicted"/>
<organism evidence="1 2">
    <name type="scientific">Actinomadura miaoliensis</name>
    <dbReference type="NCBI Taxonomy" id="430685"/>
    <lineage>
        <taxon>Bacteria</taxon>
        <taxon>Bacillati</taxon>
        <taxon>Actinomycetota</taxon>
        <taxon>Actinomycetes</taxon>
        <taxon>Streptosporangiales</taxon>
        <taxon>Thermomonosporaceae</taxon>
        <taxon>Actinomadura</taxon>
    </lineage>
</organism>
<dbReference type="InterPro" id="IPR015946">
    <property type="entry name" value="KH_dom-like_a/b"/>
</dbReference>
<sequence length="141" mass="14876">MATVRVQRTGDGFEAVNDRRARVAVDGSGETPGAFTPVELLLAALGGCELVTVEPLTAKRGHRLARLAATVHADKVATSRLGTITISYEVELPEGDEKAAEVFEAVARRVHKSYCTVGNALKEPMTVEQVLPGTSGESDSA</sequence>
<keyword evidence="2" id="KW-1185">Reference proteome</keyword>
<dbReference type="InterPro" id="IPR003718">
    <property type="entry name" value="OsmC/Ohr_fam"/>
</dbReference>
<evidence type="ECO:0000313" key="1">
    <source>
        <dbReference type="EMBL" id="GAA4098650.1"/>
    </source>
</evidence>
<dbReference type="SUPFAM" id="SSF82784">
    <property type="entry name" value="OsmC-like"/>
    <property type="match status" value="1"/>
</dbReference>
<accession>A0ABP7WWV5</accession>
<dbReference type="Pfam" id="PF02566">
    <property type="entry name" value="OsmC"/>
    <property type="match status" value="1"/>
</dbReference>
<evidence type="ECO:0008006" key="3">
    <source>
        <dbReference type="Google" id="ProtNLM"/>
    </source>
</evidence>
<gene>
    <name evidence="1" type="ORF">GCM10022214_74040</name>
</gene>
<dbReference type="EMBL" id="BAAAZG010000058">
    <property type="protein sequence ID" value="GAA4098650.1"/>
    <property type="molecule type" value="Genomic_DNA"/>
</dbReference>
<evidence type="ECO:0000313" key="2">
    <source>
        <dbReference type="Proteomes" id="UP001500683"/>
    </source>
</evidence>
<name>A0ABP7WWV5_9ACTN</name>